<sequence>MERSVYSENAQPYKGSESQAIQTANPTLLPALNLSENVYLHSTECCPSESNPAGDELLLNPAEQPSKYRQP</sequence>
<evidence type="ECO:0000313" key="3">
    <source>
        <dbReference type="Proteomes" id="UP000050525"/>
    </source>
</evidence>
<dbReference type="Proteomes" id="UP000050525">
    <property type="component" value="Unassembled WGS sequence"/>
</dbReference>
<gene>
    <name evidence="2" type="ORF">Y1Q_0018975</name>
</gene>
<name>A0A151M3C9_ALLMI</name>
<organism evidence="2 3">
    <name type="scientific">Alligator mississippiensis</name>
    <name type="common">American alligator</name>
    <dbReference type="NCBI Taxonomy" id="8496"/>
    <lineage>
        <taxon>Eukaryota</taxon>
        <taxon>Metazoa</taxon>
        <taxon>Chordata</taxon>
        <taxon>Craniata</taxon>
        <taxon>Vertebrata</taxon>
        <taxon>Euteleostomi</taxon>
        <taxon>Archelosauria</taxon>
        <taxon>Archosauria</taxon>
        <taxon>Crocodylia</taxon>
        <taxon>Alligatoridae</taxon>
        <taxon>Alligatorinae</taxon>
        <taxon>Alligator</taxon>
    </lineage>
</organism>
<accession>A0A151M3C9</accession>
<keyword evidence="3" id="KW-1185">Reference proteome</keyword>
<dbReference type="EMBL" id="AKHW03006769">
    <property type="protein sequence ID" value="KYO19025.1"/>
    <property type="molecule type" value="Genomic_DNA"/>
</dbReference>
<dbReference type="AlphaFoldDB" id="A0A151M3C9"/>
<feature type="region of interest" description="Disordered" evidence="1">
    <location>
        <begin position="1"/>
        <end position="21"/>
    </location>
</feature>
<evidence type="ECO:0000313" key="2">
    <source>
        <dbReference type="EMBL" id="KYO19025.1"/>
    </source>
</evidence>
<reference evidence="2 3" key="1">
    <citation type="journal article" date="2012" name="Genome Biol.">
        <title>Sequencing three crocodilian genomes to illuminate the evolution of archosaurs and amniotes.</title>
        <authorList>
            <person name="St John J.A."/>
            <person name="Braun E.L."/>
            <person name="Isberg S.R."/>
            <person name="Miles L.G."/>
            <person name="Chong A.Y."/>
            <person name="Gongora J."/>
            <person name="Dalzell P."/>
            <person name="Moran C."/>
            <person name="Bed'hom B."/>
            <person name="Abzhanov A."/>
            <person name="Burgess S.C."/>
            <person name="Cooksey A.M."/>
            <person name="Castoe T.A."/>
            <person name="Crawford N.G."/>
            <person name="Densmore L.D."/>
            <person name="Drew J.C."/>
            <person name="Edwards S.V."/>
            <person name="Faircloth B.C."/>
            <person name="Fujita M.K."/>
            <person name="Greenwold M.J."/>
            <person name="Hoffmann F.G."/>
            <person name="Howard J.M."/>
            <person name="Iguchi T."/>
            <person name="Janes D.E."/>
            <person name="Khan S.Y."/>
            <person name="Kohno S."/>
            <person name="de Koning A.J."/>
            <person name="Lance S.L."/>
            <person name="McCarthy F.M."/>
            <person name="McCormack J.E."/>
            <person name="Merchant M.E."/>
            <person name="Peterson D.G."/>
            <person name="Pollock D.D."/>
            <person name="Pourmand N."/>
            <person name="Raney B.J."/>
            <person name="Roessler K.A."/>
            <person name="Sanford J.R."/>
            <person name="Sawyer R.H."/>
            <person name="Schmidt C.J."/>
            <person name="Triplett E.W."/>
            <person name="Tuberville T.D."/>
            <person name="Venegas-Anaya M."/>
            <person name="Howard J.T."/>
            <person name="Jarvis E.D."/>
            <person name="Guillette L.J.Jr."/>
            <person name="Glenn T.C."/>
            <person name="Green R.E."/>
            <person name="Ray D.A."/>
        </authorList>
    </citation>
    <scope>NUCLEOTIDE SEQUENCE [LARGE SCALE GENOMIC DNA]</scope>
    <source>
        <strain evidence="2">KSC_2009_1</strain>
    </source>
</reference>
<proteinExistence type="predicted"/>
<feature type="region of interest" description="Disordered" evidence="1">
    <location>
        <begin position="46"/>
        <end position="71"/>
    </location>
</feature>
<protein>
    <submittedName>
        <fullName evidence="2">Uncharacterized protein</fullName>
    </submittedName>
</protein>
<comment type="caution">
    <text evidence="2">The sequence shown here is derived from an EMBL/GenBank/DDBJ whole genome shotgun (WGS) entry which is preliminary data.</text>
</comment>
<evidence type="ECO:0000256" key="1">
    <source>
        <dbReference type="SAM" id="MobiDB-lite"/>
    </source>
</evidence>